<comment type="caution">
    <text evidence="2">The sequence shown here is derived from an EMBL/GenBank/DDBJ whole genome shotgun (WGS) entry which is preliminary data.</text>
</comment>
<keyword evidence="3" id="KW-1185">Reference proteome</keyword>
<reference evidence="2 3" key="1">
    <citation type="submission" date="2024-10" db="EMBL/GenBank/DDBJ databases">
        <title>The Natural Products Discovery Center: Release of the First 8490 Sequenced Strains for Exploring Actinobacteria Biosynthetic Diversity.</title>
        <authorList>
            <person name="Kalkreuter E."/>
            <person name="Kautsar S.A."/>
            <person name="Yang D."/>
            <person name="Bader C.D."/>
            <person name="Teijaro C.N."/>
            <person name="Fluegel L."/>
            <person name="Davis C.M."/>
            <person name="Simpson J.R."/>
            <person name="Lauterbach L."/>
            <person name="Steele A.D."/>
            <person name="Gui C."/>
            <person name="Meng S."/>
            <person name="Li G."/>
            <person name="Viehrig K."/>
            <person name="Ye F."/>
            <person name="Su P."/>
            <person name="Kiefer A.F."/>
            <person name="Nichols A."/>
            <person name="Cepeda A.J."/>
            <person name="Yan W."/>
            <person name="Fan B."/>
            <person name="Jiang Y."/>
            <person name="Adhikari A."/>
            <person name="Zheng C.-J."/>
            <person name="Schuster L."/>
            <person name="Cowan T.M."/>
            <person name="Smanski M.J."/>
            <person name="Chevrette M.G."/>
            <person name="De Carvalho L.P.S."/>
            <person name="Shen B."/>
        </authorList>
    </citation>
    <scope>NUCLEOTIDE SEQUENCE [LARGE SCALE GENOMIC DNA]</scope>
    <source>
        <strain evidence="2 3">NPDC020327</strain>
    </source>
</reference>
<evidence type="ECO:0000313" key="3">
    <source>
        <dbReference type="Proteomes" id="UP001611548"/>
    </source>
</evidence>
<evidence type="ECO:0000256" key="1">
    <source>
        <dbReference type="SAM" id="MobiDB-lite"/>
    </source>
</evidence>
<organism evidence="2 3">
    <name type="scientific">Streptomyces pathocidini</name>
    <dbReference type="NCBI Taxonomy" id="1650571"/>
    <lineage>
        <taxon>Bacteria</taxon>
        <taxon>Bacillati</taxon>
        <taxon>Actinomycetota</taxon>
        <taxon>Actinomycetes</taxon>
        <taxon>Kitasatosporales</taxon>
        <taxon>Streptomycetaceae</taxon>
        <taxon>Streptomyces</taxon>
    </lineage>
</organism>
<dbReference type="Proteomes" id="UP001611548">
    <property type="component" value="Unassembled WGS sequence"/>
</dbReference>
<evidence type="ECO:0000313" key="2">
    <source>
        <dbReference type="EMBL" id="MFI1967362.1"/>
    </source>
</evidence>
<evidence type="ECO:0008006" key="4">
    <source>
        <dbReference type="Google" id="ProtNLM"/>
    </source>
</evidence>
<protein>
    <recommendedName>
        <fullName evidence="4">Recombinase family protein</fullName>
    </recommendedName>
</protein>
<accession>A0ABW7V115</accession>
<name>A0ABW7V115_9ACTN</name>
<proteinExistence type="predicted"/>
<sequence length="162" mass="18014">MVSSEDGLMQGPTPARRTESARRRRRALADQAAGRVPGEGDVPSESRVERFRVVIYLCAAPSTDLAKPRKECTDYADAFGWEITEVIEDRVGLLPPDGRQGLTRALSEVEGGRAGAVLTSWRSMISTIPQEYHEVAREVEKLGGFLHVMDSDRKWAREAERC</sequence>
<gene>
    <name evidence="2" type="ORF">ACH429_25125</name>
</gene>
<dbReference type="RefSeq" id="WP_055472806.1">
    <property type="nucleotide sequence ID" value="NZ_JBIRWE010000017.1"/>
</dbReference>
<dbReference type="Gene3D" id="3.40.50.1390">
    <property type="entry name" value="Resolvase, N-terminal catalytic domain"/>
    <property type="match status" value="1"/>
</dbReference>
<dbReference type="EMBL" id="JBIRWE010000017">
    <property type="protein sequence ID" value="MFI1967362.1"/>
    <property type="molecule type" value="Genomic_DNA"/>
</dbReference>
<feature type="region of interest" description="Disordered" evidence="1">
    <location>
        <begin position="1"/>
        <end position="43"/>
    </location>
</feature>
<dbReference type="InterPro" id="IPR036162">
    <property type="entry name" value="Resolvase-like_N_sf"/>
</dbReference>